<dbReference type="OrthoDB" id="9794041at2"/>
<sequence length="151" mass="16552">MGELKAKLEAALRDAMRSGDEVRKRTIRMILSAIRLAEVEKGSGLDDNATLALLHKEVKSRRETIEDAQKGQRSDLVQAAEAEIQVIQEFLPQALSEAELLAMAKSAIEEAGAKTPADMGKVMKILMPRLQGRASGETASRVVRELLQKET</sequence>
<dbReference type="Gene3D" id="1.10.1510.10">
    <property type="entry name" value="Uncharacterised protein YqeY/AIM41 PF09424, N-terminal domain"/>
    <property type="match status" value="1"/>
</dbReference>
<evidence type="ECO:0000313" key="2">
    <source>
        <dbReference type="Proteomes" id="UP000050544"/>
    </source>
</evidence>
<dbReference type="InterPro" id="IPR023168">
    <property type="entry name" value="GatB_Yqey_C_2"/>
</dbReference>
<reference evidence="1 2" key="1">
    <citation type="submission" date="2015-07" db="EMBL/GenBank/DDBJ databases">
        <title>Whole genome sequence of Thermanaerothrix daxensis DSM 23592.</title>
        <authorList>
            <person name="Hemp J."/>
            <person name="Ward L.M."/>
            <person name="Pace L.A."/>
            <person name="Fischer W.W."/>
        </authorList>
    </citation>
    <scope>NUCLEOTIDE SEQUENCE [LARGE SCALE GENOMIC DNA]</scope>
    <source>
        <strain evidence="1 2">GNS-1</strain>
    </source>
</reference>
<dbReference type="AlphaFoldDB" id="A0A0N8GQA1"/>
<dbReference type="InterPro" id="IPR042184">
    <property type="entry name" value="YqeY/Aim41_N"/>
</dbReference>
<dbReference type="PATRIC" id="fig|869279.4.peg.2245"/>
<dbReference type="Proteomes" id="UP000050544">
    <property type="component" value="Unassembled WGS sequence"/>
</dbReference>
<dbReference type="RefSeq" id="WP_054521510.1">
    <property type="nucleotide sequence ID" value="NZ_LGKO01000004.1"/>
</dbReference>
<dbReference type="SUPFAM" id="SSF89095">
    <property type="entry name" value="GatB/YqeY motif"/>
    <property type="match status" value="1"/>
</dbReference>
<dbReference type="InterPro" id="IPR003789">
    <property type="entry name" value="Asn/Gln_tRNA_amidoTrase-B-like"/>
</dbReference>
<dbReference type="STRING" id="869279.SE15_07575"/>
<dbReference type="GO" id="GO:0016884">
    <property type="term" value="F:carbon-nitrogen ligase activity, with glutamine as amido-N-donor"/>
    <property type="evidence" value="ECO:0007669"/>
    <property type="project" value="InterPro"/>
</dbReference>
<accession>A0A0N8GQA1</accession>
<dbReference type="PANTHER" id="PTHR28055">
    <property type="entry name" value="ALTERED INHERITANCE OF MITOCHONDRIA PROTEIN 41, MITOCHONDRIAL"/>
    <property type="match status" value="1"/>
</dbReference>
<comment type="caution">
    <text evidence="1">The sequence shown here is derived from an EMBL/GenBank/DDBJ whole genome shotgun (WGS) entry which is preliminary data.</text>
</comment>
<gene>
    <name evidence="1" type="ORF">SE15_07575</name>
</gene>
<dbReference type="Pfam" id="PF09424">
    <property type="entry name" value="YqeY"/>
    <property type="match status" value="1"/>
</dbReference>
<dbReference type="PANTHER" id="PTHR28055:SF1">
    <property type="entry name" value="ALTERED INHERITANCE OF MITOCHONDRIA PROTEIN 41, MITOCHONDRIAL"/>
    <property type="match status" value="1"/>
</dbReference>
<protein>
    <recommendedName>
        <fullName evidence="3">Glutamyl-tRNA amidotransferase</fullName>
    </recommendedName>
</protein>
<dbReference type="EMBL" id="LGKO01000004">
    <property type="protein sequence ID" value="KPL83122.1"/>
    <property type="molecule type" value="Genomic_DNA"/>
</dbReference>
<evidence type="ECO:0000313" key="1">
    <source>
        <dbReference type="EMBL" id="KPL83122.1"/>
    </source>
</evidence>
<proteinExistence type="predicted"/>
<dbReference type="InterPro" id="IPR019004">
    <property type="entry name" value="YqeY/Aim41"/>
</dbReference>
<keyword evidence="2" id="KW-1185">Reference proteome</keyword>
<organism evidence="1 2">
    <name type="scientific">Thermanaerothrix daxensis</name>
    <dbReference type="NCBI Taxonomy" id="869279"/>
    <lineage>
        <taxon>Bacteria</taxon>
        <taxon>Bacillati</taxon>
        <taxon>Chloroflexota</taxon>
        <taxon>Anaerolineae</taxon>
        <taxon>Anaerolineales</taxon>
        <taxon>Anaerolineaceae</taxon>
        <taxon>Thermanaerothrix</taxon>
    </lineage>
</organism>
<evidence type="ECO:0008006" key="3">
    <source>
        <dbReference type="Google" id="ProtNLM"/>
    </source>
</evidence>
<dbReference type="Gene3D" id="1.10.10.410">
    <property type="match status" value="1"/>
</dbReference>
<name>A0A0N8GQA1_9CHLR</name>